<dbReference type="Proteomes" id="UP000268093">
    <property type="component" value="Unassembled WGS sequence"/>
</dbReference>
<dbReference type="OrthoDB" id="7442607at2759"/>
<dbReference type="SUPFAM" id="SSF49417">
    <property type="entry name" value="p53-like transcription factors"/>
    <property type="match status" value="1"/>
</dbReference>
<sequence length="345" mass="39483">MDLSLVLVTDPPAEKEPPPVTSRQKYTSLVDSKLPNHLDDSYTAGTHPRPFKYVDYEELGNPQHTNLGKGTSTFVKSSAATHELSLRRNPFRAAKTHRVATSSPIKKPKLSILPKPAISPTPSSITTPFARTHLQLFKSTTTHADAHDHPELLLDYGALWCRFHQLNNEMIITKSGRCLFPSLKVLARGLDPDATYSIMLDFVQLSPYRYRFRRDEWVCIGKDQRKFGLFNHDPYGPVKPGTEKEGQLDEMEDVLERSHWMNLGQSKLEFTVSKGFWNTDFIVFWIYGNYNSSSPTLSFIPPLTRRLLYQSQAHEPPDPLPTVQDSHRNRHQQPRTEFHRPPVQL</sequence>
<dbReference type="GO" id="GO:0000981">
    <property type="term" value="F:DNA-binding transcription factor activity, RNA polymerase II-specific"/>
    <property type="evidence" value="ECO:0007669"/>
    <property type="project" value="TreeGrafter"/>
</dbReference>
<dbReference type="GO" id="GO:0045893">
    <property type="term" value="P:positive regulation of DNA-templated transcription"/>
    <property type="evidence" value="ECO:0007669"/>
    <property type="project" value="InterPro"/>
</dbReference>
<dbReference type="InterPro" id="IPR001699">
    <property type="entry name" value="TF_T-box"/>
</dbReference>
<dbReference type="GO" id="GO:0000785">
    <property type="term" value="C:chromatin"/>
    <property type="evidence" value="ECO:0007669"/>
    <property type="project" value="TreeGrafter"/>
</dbReference>
<dbReference type="Gene3D" id="2.60.40.820">
    <property type="entry name" value="Transcription factor, T-box"/>
    <property type="match status" value="1"/>
</dbReference>
<accession>A0A433DGH8</accession>
<dbReference type="PROSITE" id="PS50252">
    <property type="entry name" value="TBOX_3"/>
    <property type="match status" value="1"/>
</dbReference>
<evidence type="ECO:0000256" key="2">
    <source>
        <dbReference type="ARBA" id="ARBA00023125"/>
    </source>
</evidence>
<keyword evidence="8" id="KW-1185">Reference proteome</keyword>
<dbReference type="EMBL" id="RBNI01001850">
    <property type="protein sequence ID" value="RUP49909.1"/>
    <property type="molecule type" value="Genomic_DNA"/>
</dbReference>
<feature type="domain" description="T-box" evidence="6">
    <location>
        <begin position="154"/>
        <end position="246"/>
    </location>
</feature>
<keyword evidence="1" id="KW-0805">Transcription regulation</keyword>
<name>A0A433DGH8_9FUNG</name>
<keyword evidence="4" id="KW-0539">Nucleus</keyword>
<feature type="region of interest" description="Disordered" evidence="5">
    <location>
        <begin position="313"/>
        <end position="345"/>
    </location>
</feature>
<feature type="compositionally biased region" description="Basic and acidic residues" evidence="5">
    <location>
        <begin position="334"/>
        <end position="345"/>
    </location>
</feature>
<evidence type="ECO:0000313" key="7">
    <source>
        <dbReference type="EMBL" id="RUP49909.1"/>
    </source>
</evidence>
<evidence type="ECO:0000256" key="4">
    <source>
        <dbReference type="ARBA" id="ARBA00023242"/>
    </source>
</evidence>
<dbReference type="SMART" id="SM00425">
    <property type="entry name" value="TBOX"/>
    <property type="match status" value="1"/>
</dbReference>
<comment type="caution">
    <text evidence="7">The sequence shown here is derived from an EMBL/GenBank/DDBJ whole genome shotgun (WGS) entry which is preliminary data.</text>
</comment>
<gene>
    <name evidence="7" type="ORF">BC936DRAFT_141018</name>
</gene>
<protein>
    <submittedName>
        <fullName evidence="7">T-box-domain-containing protein</fullName>
    </submittedName>
</protein>
<evidence type="ECO:0000256" key="5">
    <source>
        <dbReference type="SAM" id="MobiDB-lite"/>
    </source>
</evidence>
<dbReference type="Pfam" id="PF00907">
    <property type="entry name" value="T-box"/>
    <property type="match status" value="1"/>
</dbReference>
<reference evidence="7 8" key="1">
    <citation type="journal article" date="2018" name="New Phytol.">
        <title>Phylogenomics of Endogonaceae and evolution of mycorrhizas within Mucoromycota.</title>
        <authorList>
            <person name="Chang Y."/>
            <person name="Desiro A."/>
            <person name="Na H."/>
            <person name="Sandor L."/>
            <person name="Lipzen A."/>
            <person name="Clum A."/>
            <person name="Barry K."/>
            <person name="Grigoriev I.V."/>
            <person name="Martin F.M."/>
            <person name="Stajich J.E."/>
            <person name="Smith M.E."/>
            <person name="Bonito G."/>
            <person name="Spatafora J.W."/>
        </authorList>
    </citation>
    <scope>NUCLEOTIDE SEQUENCE [LARGE SCALE GENOMIC DNA]</scope>
    <source>
        <strain evidence="7 8">GMNB39</strain>
    </source>
</reference>
<evidence type="ECO:0000256" key="1">
    <source>
        <dbReference type="ARBA" id="ARBA00023015"/>
    </source>
</evidence>
<organism evidence="7 8">
    <name type="scientific">Jimgerdemannia flammicorona</name>
    <dbReference type="NCBI Taxonomy" id="994334"/>
    <lineage>
        <taxon>Eukaryota</taxon>
        <taxon>Fungi</taxon>
        <taxon>Fungi incertae sedis</taxon>
        <taxon>Mucoromycota</taxon>
        <taxon>Mucoromycotina</taxon>
        <taxon>Endogonomycetes</taxon>
        <taxon>Endogonales</taxon>
        <taxon>Endogonaceae</taxon>
        <taxon>Jimgerdemannia</taxon>
    </lineage>
</organism>
<dbReference type="PANTHER" id="PTHR11267">
    <property type="entry name" value="T-BOX PROTEIN-RELATED"/>
    <property type="match status" value="1"/>
</dbReference>
<dbReference type="GO" id="GO:0001708">
    <property type="term" value="P:cell fate specification"/>
    <property type="evidence" value="ECO:0007669"/>
    <property type="project" value="TreeGrafter"/>
</dbReference>
<proteinExistence type="predicted"/>
<evidence type="ECO:0000256" key="3">
    <source>
        <dbReference type="ARBA" id="ARBA00023163"/>
    </source>
</evidence>
<dbReference type="InterPro" id="IPR046360">
    <property type="entry name" value="T-box_DNA-bd"/>
</dbReference>
<dbReference type="InterPro" id="IPR036960">
    <property type="entry name" value="T-box_sf"/>
</dbReference>
<keyword evidence="2" id="KW-0238">DNA-binding</keyword>
<feature type="region of interest" description="Disordered" evidence="5">
    <location>
        <begin position="1"/>
        <end position="26"/>
    </location>
</feature>
<keyword evidence="3" id="KW-0804">Transcription</keyword>
<dbReference type="GO" id="GO:0005634">
    <property type="term" value="C:nucleus"/>
    <property type="evidence" value="ECO:0007669"/>
    <property type="project" value="InterPro"/>
</dbReference>
<evidence type="ECO:0000259" key="6">
    <source>
        <dbReference type="PROSITE" id="PS50252"/>
    </source>
</evidence>
<evidence type="ECO:0000313" key="8">
    <source>
        <dbReference type="Proteomes" id="UP000268093"/>
    </source>
</evidence>
<dbReference type="PANTHER" id="PTHR11267:SF181">
    <property type="entry name" value="OPTOMOTOR-BLIND PROTEIN"/>
    <property type="match status" value="1"/>
</dbReference>
<dbReference type="AlphaFoldDB" id="A0A433DGH8"/>
<dbReference type="GO" id="GO:0000978">
    <property type="term" value="F:RNA polymerase II cis-regulatory region sequence-specific DNA binding"/>
    <property type="evidence" value="ECO:0007669"/>
    <property type="project" value="InterPro"/>
</dbReference>
<dbReference type="InterPro" id="IPR008967">
    <property type="entry name" value="p53-like_TF_DNA-bd_sf"/>
</dbReference>